<evidence type="ECO:0000313" key="1">
    <source>
        <dbReference type="EMBL" id="RFP59908.1"/>
    </source>
</evidence>
<dbReference type="RefSeq" id="WP_117202918.1">
    <property type="nucleotide sequence ID" value="NZ_JBHTBK010000016.1"/>
</dbReference>
<dbReference type="OrthoDB" id="9798438at2"/>
<dbReference type="EMBL" id="QVPD01000009">
    <property type="protein sequence ID" value="RFP59908.1"/>
    <property type="molecule type" value="Genomic_DNA"/>
</dbReference>
<name>A0A372DK01_9GAMM</name>
<protein>
    <recommendedName>
        <fullName evidence="3">Integral membrane protein</fullName>
    </recommendedName>
</protein>
<reference evidence="1 2" key="1">
    <citation type="submission" date="2018-08" db="EMBL/GenBank/DDBJ databases">
        <title>Lysobacter weifangensis sp. nov., a new member of the family 'Xanthomonadaceae', isolated from soil in a farmland.</title>
        <authorList>
            <person name="Zhao H."/>
        </authorList>
    </citation>
    <scope>NUCLEOTIDE SEQUENCE [LARGE SCALE GENOMIC DNA]</scope>
    <source>
        <strain evidence="1 2">WF-2</strain>
    </source>
</reference>
<gene>
    <name evidence="1" type="ORF">D0Y53_09095</name>
</gene>
<accession>A0A372DK01</accession>
<comment type="caution">
    <text evidence="1">The sequence shown here is derived from an EMBL/GenBank/DDBJ whole genome shotgun (WGS) entry which is preliminary data.</text>
</comment>
<dbReference type="Proteomes" id="UP000262917">
    <property type="component" value="Unassembled WGS sequence"/>
</dbReference>
<dbReference type="AlphaFoldDB" id="A0A372DK01"/>
<dbReference type="PROSITE" id="PS51257">
    <property type="entry name" value="PROKAR_LIPOPROTEIN"/>
    <property type="match status" value="1"/>
</dbReference>
<sequence>MAPRLRPLPALLFAVLLGVLGGGCSDPPPFAQLSGLLLDAHLQEVSGLAVSRRHPDTLWMLNDGGNPAQLYAVSRRGSRLATLRIDGVDNTDWEDLAAFELDGRHYLLIADTGDNGGLRRTLQLHAIEEPATLADATLRPAWSIVFRWPDGARDCEAVAVDAAAGQILLLSKRRRPPELFALPLRPRDPGLQVARALGTLAGVPQADAEEVRANPRLARIRSQVTAADLAPDSHAMAVLTYRDVLVYPRRNRESWAQALARPPQVHPLPWLPQAEALAWSADSRALYATGELSPAPLLYLNP</sequence>
<keyword evidence="2" id="KW-1185">Reference proteome</keyword>
<proteinExistence type="predicted"/>
<evidence type="ECO:0008006" key="3">
    <source>
        <dbReference type="Google" id="ProtNLM"/>
    </source>
</evidence>
<organism evidence="1 2">
    <name type="scientific">Cognatiluteimonas weifangensis</name>
    <dbReference type="NCBI Taxonomy" id="2303539"/>
    <lineage>
        <taxon>Bacteria</taxon>
        <taxon>Pseudomonadati</taxon>
        <taxon>Pseudomonadota</taxon>
        <taxon>Gammaproteobacteria</taxon>
        <taxon>Lysobacterales</taxon>
        <taxon>Lysobacteraceae</taxon>
        <taxon>Cognatiluteimonas</taxon>
    </lineage>
</organism>
<evidence type="ECO:0000313" key="2">
    <source>
        <dbReference type="Proteomes" id="UP000262917"/>
    </source>
</evidence>